<dbReference type="Proteomes" id="UP000501891">
    <property type="component" value="Chromosome"/>
</dbReference>
<proteinExistence type="predicted"/>
<dbReference type="KEGG" id="acru:HHL28_07995"/>
<evidence type="ECO:0000313" key="2">
    <source>
        <dbReference type="EMBL" id="QJE73034.1"/>
    </source>
</evidence>
<dbReference type="SUPFAM" id="SSF53850">
    <property type="entry name" value="Periplasmic binding protein-like II"/>
    <property type="match status" value="1"/>
</dbReference>
<dbReference type="PANTHER" id="PTHR38834">
    <property type="entry name" value="PERIPLASMIC SUBSTRATE BINDING PROTEIN FAMILY 3"/>
    <property type="match status" value="1"/>
</dbReference>
<name>A0A858R6Q8_9PROT</name>
<dbReference type="AlphaFoldDB" id="A0A858R6Q8"/>
<accession>A0A858R6Q8</accession>
<sequence length="244" mass="26703">MALAACLPAWAEPIILATEENPPANFTDTATSKLAGVAMDKVRLLMDRAGLPFEVRLLPWPEAFALAQEHPRACVFMANLTEERLAQFQWVAPLMTGGWALFSRADWDRKVEGLHDLRGLRIGVQDRSALEGWLRDLVMRVGGVTLDTNPGAANLRRLERGEVDLYAAGVWSGTFQARREGVPVRLVWRLSASVGGMACHRDMDKDLVHRMQAALDSLLADGSSARIDALYGAPTGWSRGLGGN</sequence>
<organism evidence="2 3">
    <name type="scientific">Aerophototrophica crusticola</name>
    <dbReference type="NCBI Taxonomy" id="1709002"/>
    <lineage>
        <taxon>Bacteria</taxon>
        <taxon>Pseudomonadati</taxon>
        <taxon>Pseudomonadota</taxon>
        <taxon>Alphaproteobacteria</taxon>
        <taxon>Rhodospirillales</taxon>
        <taxon>Rhodospirillaceae</taxon>
        <taxon>Aerophototrophica</taxon>
    </lineage>
</organism>
<dbReference type="InterPro" id="IPR001638">
    <property type="entry name" value="Solute-binding_3/MltF_N"/>
</dbReference>
<protein>
    <submittedName>
        <fullName evidence="2">Amino acid ABC transporter substrate-binding protein</fullName>
    </submittedName>
</protein>
<dbReference type="EMBL" id="CP051775">
    <property type="protein sequence ID" value="QJE73034.1"/>
    <property type="molecule type" value="Genomic_DNA"/>
</dbReference>
<dbReference type="Pfam" id="PF00497">
    <property type="entry name" value="SBP_bac_3"/>
    <property type="match status" value="1"/>
</dbReference>
<gene>
    <name evidence="2" type="ORF">HHL28_07995</name>
</gene>
<evidence type="ECO:0000313" key="3">
    <source>
        <dbReference type="Proteomes" id="UP000501891"/>
    </source>
</evidence>
<dbReference type="PANTHER" id="PTHR38834:SF3">
    <property type="entry name" value="SOLUTE-BINDING PROTEIN FAMILY 3_N-TERMINAL DOMAIN-CONTAINING PROTEIN"/>
    <property type="match status" value="1"/>
</dbReference>
<keyword evidence="3" id="KW-1185">Reference proteome</keyword>
<reference evidence="2" key="1">
    <citation type="submission" date="2020-04" db="EMBL/GenBank/DDBJ databases">
        <title>A desert anoxygenic phototrophic bacterium fixes CO2 using RubisCO under aerobic conditions.</title>
        <authorList>
            <person name="Tang K."/>
        </authorList>
    </citation>
    <scope>NUCLEOTIDE SEQUENCE [LARGE SCALE GENOMIC DNA]</scope>
    <source>
        <strain evidence="2">MIMtkB3</strain>
    </source>
</reference>
<evidence type="ECO:0000259" key="1">
    <source>
        <dbReference type="Pfam" id="PF00497"/>
    </source>
</evidence>
<dbReference type="Gene3D" id="3.40.190.10">
    <property type="entry name" value="Periplasmic binding protein-like II"/>
    <property type="match status" value="2"/>
</dbReference>
<feature type="domain" description="Solute-binding protein family 3/N-terminal" evidence="1">
    <location>
        <begin position="15"/>
        <end position="231"/>
    </location>
</feature>